<comment type="caution">
    <text evidence="3">The sequence shown here is derived from an EMBL/GenBank/DDBJ whole genome shotgun (WGS) entry which is preliminary data.</text>
</comment>
<dbReference type="AlphaFoldDB" id="A0A3E0VFJ2"/>
<protein>
    <recommendedName>
        <fullName evidence="5">Methylenetetrahydrofolate reductase</fullName>
    </recommendedName>
</protein>
<dbReference type="Proteomes" id="UP000256486">
    <property type="component" value="Unassembled WGS sequence"/>
</dbReference>
<dbReference type="EMBL" id="NBWZ01000001">
    <property type="protein sequence ID" value="RFA08682.1"/>
    <property type="molecule type" value="Genomic_DNA"/>
</dbReference>
<organism evidence="3 4">
    <name type="scientific">Subtercola boreus</name>
    <dbReference type="NCBI Taxonomy" id="120213"/>
    <lineage>
        <taxon>Bacteria</taxon>
        <taxon>Bacillati</taxon>
        <taxon>Actinomycetota</taxon>
        <taxon>Actinomycetes</taxon>
        <taxon>Micrococcales</taxon>
        <taxon>Microbacteriaceae</taxon>
        <taxon>Subtercola</taxon>
    </lineage>
</organism>
<evidence type="ECO:0000256" key="2">
    <source>
        <dbReference type="SAM" id="MobiDB-lite"/>
    </source>
</evidence>
<feature type="region of interest" description="Disordered" evidence="2">
    <location>
        <begin position="267"/>
        <end position="287"/>
    </location>
</feature>
<reference evidence="3 4" key="1">
    <citation type="submission" date="2017-04" db="EMBL/GenBank/DDBJ databases">
        <title>Comparative genome analysis of Subtercola boreus.</title>
        <authorList>
            <person name="Cho Y.-J."/>
            <person name="Cho A."/>
            <person name="Kim O.-S."/>
            <person name="Lee J.-I."/>
        </authorList>
    </citation>
    <scope>NUCLEOTIDE SEQUENCE [LARGE SCALE GENOMIC DNA]</scope>
    <source>
        <strain evidence="3 4">K300</strain>
    </source>
</reference>
<evidence type="ECO:0000313" key="3">
    <source>
        <dbReference type="EMBL" id="RFA08682.1"/>
    </source>
</evidence>
<accession>A0A3E0VFJ2</accession>
<proteinExistence type="predicted"/>
<keyword evidence="1" id="KW-0560">Oxidoreductase</keyword>
<dbReference type="SUPFAM" id="SSF51730">
    <property type="entry name" value="FAD-linked oxidoreductase"/>
    <property type="match status" value="1"/>
</dbReference>
<evidence type="ECO:0008006" key="5">
    <source>
        <dbReference type="Google" id="ProtNLM"/>
    </source>
</evidence>
<evidence type="ECO:0000313" key="4">
    <source>
        <dbReference type="Proteomes" id="UP000256486"/>
    </source>
</evidence>
<dbReference type="GO" id="GO:0016491">
    <property type="term" value="F:oxidoreductase activity"/>
    <property type="evidence" value="ECO:0007669"/>
    <property type="project" value="UniProtKB-KW"/>
</dbReference>
<gene>
    <name evidence="3" type="ORF">B7R54_05160</name>
</gene>
<feature type="compositionally biased region" description="Gly residues" evidence="2">
    <location>
        <begin position="46"/>
        <end position="57"/>
    </location>
</feature>
<dbReference type="Gene3D" id="3.20.20.220">
    <property type="match status" value="1"/>
</dbReference>
<dbReference type="InterPro" id="IPR029041">
    <property type="entry name" value="FAD-linked_oxidoreductase-like"/>
</dbReference>
<name>A0A3E0VFJ2_9MICO</name>
<keyword evidence="4" id="KW-1185">Reference proteome</keyword>
<feature type="region of interest" description="Disordered" evidence="2">
    <location>
        <begin position="41"/>
        <end position="61"/>
    </location>
</feature>
<sequence>MEYGPCGGVEFDGSCEVSEHRCVFVDASTVRWHGDVRGGPVSAAGGARGSGDGARGGGDGEDLADGRVAGVGASALRALLGERQIVVADFPARALDVASLEECAGVLAGRVDAVLAGDSGAERVQFSPTYRAALIQGLGLPVWSGVNCRDRNRVAIEGELAGLAAVGVAAVHCVTGDHTLTGGRPDALPVFDVDSTRVAALARSAGHLVSVGESPATPPVGERAARLVEKEKAGAEIAFVNHAGGVEPVARFIAEVRRLEAEAGLRVAGPDASGPDAGGAGGRSPSSGAAGGGGLRFIACVPVVVDRGSAELLRTFTTLVLPDGYLDRILGADDVYAEGIRAAVEFSRGLLAIDGVVGVNLSGGPERGREVFFAEALAQISEGVGVRTGD</sequence>
<evidence type="ECO:0000256" key="1">
    <source>
        <dbReference type="ARBA" id="ARBA00023002"/>
    </source>
</evidence>